<dbReference type="EMBL" id="CAJGYM010000024">
    <property type="protein sequence ID" value="CAD6191959.1"/>
    <property type="molecule type" value="Genomic_DNA"/>
</dbReference>
<evidence type="ECO:0000256" key="7">
    <source>
        <dbReference type="ARBA" id="ARBA00023125"/>
    </source>
</evidence>
<keyword evidence="3 11" id="KW-0479">Metal-binding</keyword>
<reference evidence="15" key="1">
    <citation type="submission" date="2020-10" db="EMBL/GenBank/DDBJ databases">
        <authorList>
            <person name="Kikuchi T."/>
        </authorList>
    </citation>
    <scope>NUCLEOTIDE SEQUENCE</scope>
    <source>
        <strain evidence="15">NKZ352</strain>
    </source>
</reference>
<keyword evidence="10 11" id="KW-0539">Nucleus</keyword>
<evidence type="ECO:0000259" key="13">
    <source>
        <dbReference type="PROSITE" id="PS51030"/>
    </source>
</evidence>
<keyword evidence="7 11" id="KW-0238">DNA-binding</keyword>
<comment type="subcellular location">
    <subcellularLocation>
        <location evidence="1 11">Nucleus</location>
    </subcellularLocation>
</comment>
<dbReference type="CDD" id="cd06157">
    <property type="entry name" value="NR_LBD"/>
    <property type="match status" value="1"/>
</dbReference>
<keyword evidence="6 11" id="KW-0805">Transcription regulation</keyword>
<dbReference type="GO" id="GO:0008270">
    <property type="term" value="F:zinc ion binding"/>
    <property type="evidence" value="ECO:0007669"/>
    <property type="project" value="UniProtKB-KW"/>
</dbReference>
<evidence type="ECO:0000256" key="12">
    <source>
        <dbReference type="SAM" id="MobiDB-lite"/>
    </source>
</evidence>
<dbReference type="PANTHER" id="PTHR47630:SF7">
    <property type="entry name" value="NUCLEAR HORMONE RECEPTOR FAMILY"/>
    <property type="match status" value="1"/>
</dbReference>
<dbReference type="Gene3D" id="1.10.565.10">
    <property type="entry name" value="Retinoid X Receptor"/>
    <property type="match status" value="1"/>
</dbReference>
<keyword evidence="9 11" id="KW-0675">Receptor</keyword>
<keyword evidence="5 11" id="KW-0862">Zinc</keyword>
<comment type="caution">
    <text evidence="15">The sequence shown here is derived from an EMBL/GenBank/DDBJ whole genome shotgun (WGS) entry which is preliminary data.</text>
</comment>
<dbReference type="OrthoDB" id="5798272at2759"/>
<dbReference type="InterPro" id="IPR001628">
    <property type="entry name" value="Znf_hrmn_rcpt"/>
</dbReference>
<evidence type="ECO:0000256" key="11">
    <source>
        <dbReference type="RuleBase" id="RU004334"/>
    </source>
</evidence>
<protein>
    <submittedName>
        <fullName evidence="15">Uncharacterized protein</fullName>
    </submittedName>
</protein>
<keyword evidence="8 11" id="KW-0804">Transcription</keyword>
<name>A0A8S1H7R8_9PELO</name>
<evidence type="ECO:0000259" key="14">
    <source>
        <dbReference type="PROSITE" id="PS51843"/>
    </source>
</evidence>
<dbReference type="SMART" id="SM00430">
    <property type="entry name" value="HOLI"/>
    <property type="match status" value="1"/>
</dbReference>
<dbReference type="InterPro" id="IPR049636">
    <property type="entry name" value="HNF4-like_DBD"/>
</dbReference>
<evidence type="ECO:0000256" key="6">
    <source>
        <dbReference type="ARBA" id="ARBA00023015"/>
    </source>
</evidence>
<dbReference type="GO" id="GO:0003700">
    <property type="term" value="F:DNA-binding transcription factor activity"/>
    <property type="evidence" value="ECO:0007669"/>
    <property type="project" value="InterPro"/>
</dbReference>
<evidence type="ECO:0000256" key="2">
    <source>
        <dbReference type="ARBA" id="ARBA00005993"/>
    </source>
</evidence>
<dbReference type="Proteomes" id="UP000835052">
    <property type="component" value="Unassembled WGS sequence"/>
</dbReference>
<dbReference type="FunFam" id="3.30.50.10:FF:000030">
    <property type="entry name" value="Nuclear Hormone Receptor family"/>
    <property type="match status" value="1"/>
</dbReference>
<dbReference type="SUPFAM" id="SSF57716">
    <property type="entry name" value="Glucocorticoid receptor-like (DNA-binding domain)"/>
    <property type="match status" value="1"/>
</dbReference>
<evidence type="ECO:0000256" key="1">
    <source>
        <dbReference type="ARBA" id="ARBA00004123"/>
    </source>
</evidence>
<dbReference type="PANTHER" id="PTHR47630">
    <property type="entry name" value="NUCLEAR HORMONE RECEPTOR FAMILY-RELATED-RELATED"/>
    <property type="match status" value="1"/>
</dbReference>
<dbReference type="GO" id="GO:0000978">
    <property type="term" value="F:RNA polymerase II cis-regulatory region sequence-specific DNA binding"/>
    <property type="evidence" value="ECO:0007669"/>
    <property type="project" value="InterPro"/>
</dbReference>
<evidence type="ECO:0000313" key="16">
    <source>
        <dbReference type="Proteomes" id="UP000835052"/>
    </source>
</evidence>
<comment type="similarity">
    <text evidence="2 11">Belongs to the nuclear hormone receptor family.</text>
</comment>
<sequence length="431" mass="50424">MKTSTPPSNFDQKTCLVCGDARASRHYGTIACNGCKGFFRRSVWEHRNYKCAFHSKCDVLQQFRNRCRACRLAKCFRVGMDARSVQSERDKPFEDGPKGKKKLLLQQQQHQQQQQQQQLQLHQAWNYGYSTQVPMKMEDYSSRCSSHSSSETEHSSIVLELLFIEHTVLNLVEQDEDLSKVFEQKCRVDVSLAEAFTNPNIVARRTPLQWGTFARLASLPDLHITWCRAFVLYCDWLSCFQDYREFCRHDQYTLFRNGFVPISWMFHAYKSYEYGCDGVTFANDCWYPRDIDLQDKIDKEVNEYYSHLTDHYIHEVVDEMRRLKMTEAEYCLLKAIIIYKPDHALTLEGNTMTIRLREKYSNSLSELVQRATPSKQAALERISSMMLLLPAIEGLVRKEDDNVQFLAIFDMANLNGLPYEIHTSAERLSFF</sequence>
<evidence type="ECO:0000313" key="15">
    <source>
        <dbReference type="EMBL" id="CAD6191959.1"/>
    </source>
</evidence>
<evidence type="ECO:0000256" key="8">
    <source>
        <dbReference type="ARBA" id="ARBA00023163"/>
    </source>
</evidence>
<dbReference type="PROSITE" id="PS51030">
    <property type="entry name" value="NUCLEAR_REC_DBD_2"/>
    <property type="match status" value="1"/>
</dbReference>
<dbReference type="Gene3D" id="3.30.50.10">
    <property type="entry name" value="Erythroid Transcription Factor GATA-1, subunit A"/>
    <property type="match status" value="1"/>
</dbReference>
<dbReference type="PRINTS" id="PR00398">
    <property type="entry name" value="STRDHORMONER"/>
</dbReference>
<feature type="domain" description="NR LBD" evidence="14">
    <location>
        <begin position="153"/>
        <end position="425"/>
    </location>
</feature>
<dbReference type="InterPro" id="IPR035500">
    <property type="entry name" value="NHR-like_dom_sf"/>
</dbReference>
<dbReference type="AlphaFoldDB" id="A0A8S1H7R8"/>
<dbReference type="InterPro" id="IPR052499">
    <property type="entry name" value="C.elegans_NHRs"/>
</dbReference>
<evidence type="ECO:0000256" key="4">
    <source>
        <dbReference type="ARBA" id="ARBA00022771"/>
    </source>
</evidence>
<dbReference type="SMART" id="SM00399">
    <property type="entry name" value="ZnF_C4"/>
    <property type="match status" value="1"/>
</dbReference>
<dbReference type="InterPro" id="IPR000536">
    <property type="entry name" value="Nucl_hrmn_rcpt_lig-bd"/>
</dbReference>
<keyword evidence="16" id="KW-1185">Reference proteome</keyword>
<dbReference type="InterPro" id="IPR013088">
    <property type="entry name" value="Znf_NHR/GATA"/>
</dbReference>
<accession>A0A8S1H7R8</accession>
<gene>
    <name evidence="15" type="ORF">CAUJ_LOCUS7878</name>
</gene>
<dbReference type="InterPro" id="IPR001723">
    <property type="entry name" value="Nuclear_hrmn_rcpt"/>
</dbReference>
<evidence type="ECO:0000256" key="5">
    <source>
        <dbReference type="ARBA" id="ARBA00022833"/>
    </source>
</evidence>
<dbReference type="CDD" id="cd06960">
    <property type="entry name" value="NR_DBD_HNF4A"/>
    <property type="match status" value="1"/>
</dbReference>
<dbReference type="PRINTS" id="PR00047">
    <property type="entry name" value="STROIDFINGER"/>
</dbReference>
<evidence type="ECO:0000256" key="9">
    <source>
        <dbReference type="ARBA" id="ARBA00023170"/>
    </source>
</evidence>
<feature type="compositionally biased region" description="Basic and acidic residues" evidence="12">
    <location>
        <begin position="86"/>
        <end position="98"/>
    </location>
</feature>
<organism evidence="15 16">
    <name type="scientific">Caenorhabditis auriculariae</name>
    <dbReference type="NCBI Taxonomy" id="2777116"/>
    <lineage>
        <taxon>Eukaryota</taxon>
        <taxon>Metazoa</taxon>
        <taxon>Ecdysozoa</taxon>
        <taxon>Nematoda</taxon>
        <taxon>Chromadorea</taxon>
        <taxon>Rhabditida</taxon>
        <taxon>Rhabditina</taxon>
        <taxon>Rhabditomorpha</taxon>
        <taxon>Rhabditoidea</taxon>
        <taxon>Rhabditidae</taxon>
        <taxon>Peloderinae</taxon>
        <taxon>Caenorhabditis</taxon>
    </lineage>
</organism>
<feature type="region of interest" description="Disordered" evidence="12">
    <location>
        <begin position="86"/>
        <end position="109"/>
    </location>
</feature>
<proteinExistence type="inferred from homology"/>
<evidence type="ECO:0000256" key="10">
    <source>
        <dbReference type="ARBA" id="ARBA00023242"/>
    </source>
</evidence>
<dbReference type="Pfam" id="PF00105">
    <property type="entry name" value="zf-C4"/>
    <property type="match status" value="1"/>
</dbReference>
<dbReference type="GO" id="GO:0005634">
    <property type="term" value="C:nucleus"/>
    <property type="evidence" value="ECO:0007669"/>
    <property type="project" value="UniProtKB-SubCell"/>
</dbReference>
<feature type="domain" description="Nuclear receptor" evidence="13">
    <location>
        <begin position="12"/>
        <end position="87"/>
    </location>
</feature>
<dbReference type="SUPFAM" id="SSF48508">
    <property type="entry name" value="Nuclear receptor ligand-binding domain"/>
    <property type="match status" value="1"/>
</dbReference>
<evidence type="ECO:0000256" key="3">
    <source>
        <dbReference type="ARBA" id="ARBA00022723"/>
    </source>
</evidence>
<dbReference type="PROSITE" id="PS51843">
    <property type="entry name" value="NR_LBD"/>
    <property type="match status" value="1"/>
</dbReference>
<dbReference type="Pfam" id="PF00104">
    <property type="entry name" value="Hormone_recep"/>
    <property type="match status" value="1"/>
</dbReference>
<keyword evidence="4 11" id="KW-0863">Zinc-finger</keyword>
<dbReference type="PROSITE" id="PS00031">
    <property type="entry name" value="NUCLEAR_REC_DBD_1"/>
    <property type="match status" value="1"/>
</dbReference>